<dbReference type="Pfam" id="PF00890">
    <property type="entry name" value="FAD_binding_2"/>
    <property type="match status" value="1"/>
</dbReference>
<feature type="domain" description="FAD-dependent oxidoreductase 2 FAD-binding" evidence="5">
    <location>
        <begin position="7"/>
        <end position="471"/>
    </location>
</feature>
<dbReference type="InterPro" id="IPR003953">
    <property type="entry name" value="FAD-dep_OxRdtase_2_FAD-bd"/>
</dbReference>
<dbReference type="EMBL" id="DSIY01000319">
    <property type="protein sequence ID" value="HEG92505.1"/>
    <property type="molecule type" value="Genomic_DNA"/>
</dbReference>
<comment type="cofactor">
    <cofactor evidence="1">
        <name>FAD</name>
        <dbReference type="ChEBI" id="CHEBI:57692"/>
    </cofactor>
</comment>
<dbReference type="InterPro" id="IPR027477">
    <property type="entry name" value="Succ_DH/fumarate_Rdtase_cat_sf"/>
</dbReference>
<dbReference type="Gene3D" id="3.50.50.60">
    <property type="entry name" value="FAD/NAD(P)-binding domain"/>
    <property type="match status" value="1"/>
</dbReference>
<dbReference type="AlphaFoldDB" id="A0A831TCG6"/>
<evidence type="ECO:0000256" key="1">
    <source>
        <dbReference type="ARBA" id="ARBA00001974"/>
    </source>
</evidence>
<accession>A0A831TCG6</accession>
<organism evidence="6">
    <name type="scientific">Thermorudis peleae</name>
    <dbReference type="NCBI Taxonomy" id="1382356"/>
    <lineage>
        <taxon>Bacteria</taxon>
        <taxon>Pseudomonadati</taxon>
        <taxon>Thermomicrobiota</taxon>
        <taxon>Thermomicrobia</taxon>
        <taxon>Thermomicrobia incertae sedis</taxon>
        <taxon>Thermorudis</taxon>
    </lineage>
</organism>
<evidence type="ECO:0000256" key="3">
    <source>
        <dbReference type="ARBA" id="ARBA00022827"/>
    </source>
</evidence>
<sequence>MNAAAYDVIVVGSGNAGFCAAHAARECGARVLLVEKAPREWAGGNSAFTAGAIRTTYHSLDDLRPLLADPGDERLERTELPPYTRDDFLADLRRVTEGRCDPELSEILVHDIAGTVRWLYDLGLRYVLLYERQAYLSGGQYRFWGGLVLGAAGEGVGLIEAHATIAERNGVEIRYETAAVDLLLEDGHPAGLVCVTPAGREEIRAGAVVLAAGGFEADPRLRAMYLGSGWDLARVRGTPYNTGEALQAALALGAQPAGHWSGCHSIAWDAQSPPHGDRTVRHRYSRQSYPLGIVVNRHGQRFLDEGADFRNYTYARYGAEILKQPGALAWQIFDAKTAPLLQADYRGPEVTRVEAGSLRELAERAGIDPEGLERTVEAFNAAVQPGAFDPAVKDGKRTAGIVPPKSNWALPLDTPPYLAFPVTCGITFTYGGLRIDGAARVLDRSGRPIPGLFAAGELVGGLFYHNYPGGSGLAAGAVFGRRAGRSAAEFARQRAYRPARV</sequence>
<dbReference type="GO" id="GO:0016491">
    <property type="term" value="F:oxidoreductase activity"/>
    <property type="evidence" value="ECO:0007669"/>
    <property type="project" value="UniProtKB-KW"/>
</dbReference>
<dbReference type="NCBIfam" id="NF006130">
    <property type="entry name" value="PRK08274.1"/>
    <property type="match status" value="1"/>
</dbReference>
<dbReference type="PANTHER" id="PTHR43400:SF7">
    <property type="entry name" value="FAD-DEPENDENT OXIDOREDUCTASE 2 FAD BINDING DOMAIN-CONTAINING PROTEIN"/>
    <property type="match status" value="1"/>
</dbReference>
<protein>
    <submittedName>
        <fullName evidence="6">FAD-binding dehydrogenase</fullName>
    </submittedName>
</protein>
<dbReference type="PANTHER" id="PTHR43400">
    <property type="entry name" value="FUMARATE REDUCTASE"/>
    <property type="match status" value="1"/>
</dbReference>
<evidence type="ECO:0000256" key="4">
    <source>
        <dbReference type="ARBA" id="ARBA00023002"/>
    </source>
</evidence>
<dbReference type="SUPFAM" id="SSF51905">
    <property type="entry name" value="FAD/NAD(P)-binding domain"/>
    <property type="match status" value="1"/>
</dbReference>
<proteinExistence type="predicted"/>
<reference evidence="6" key="1">
    <citation type="journal article" date="2020" name="mSystems">
        <title>Genome- and Community-Level Interaction Insights into Carbon Utilization and Element Cycling Functions of Hydrothermarchaeota in Hydrothermal Sediment.</title>
        <authorList>
            <person name="Zhou Z."/>
            <person name="Liu Y."/>
            <person name="Xu W."/>
            <person name="Pan J."/>
            <person name="Luo Z.H."/>
            <person name="Li M."/>
        </authorList>
    </citation>
    <scope>NUCLEOTIDE SEQUENCE [LARGE SCALE GENOMIC DNA]</scope>
    <source>
        <strain evidence="6">SpSt-210</strain>
    </source>
</reference>
<keyword evidence="4" id="KW-0560">Oxidoreductase</keyword>
<gene>
    <name evidence="6" type="ORF">ENP34_13875</name>
</gene>
<dbReference type="Gene3D" id="3.90.700.10">
    <property type="entry name" value="Succinate dehydrogenase/fumarate reductase flavoprotein, catalytic domain"/>
    <property type="match status" value="1"/>
</dbReference>
<evidence type="ECO:0000259" key="5">
    <source>
        <dbReference type="Pfam" id="PF00890"/>
    </source>
</evidence>
<comment type="caution">
    <text evidence="6">The sequence shown here is derived from an EMBL/GenBank/DDBJ whole genome shotgun (WGS) entry which is preliminary data.</text>
</comment>
<keyword evidence="3" id="KW-0274">FAD</keyword>
<evidence type="ECO:0000256" key="2">
    <source>
        <dbReference type="ARBA" id="ARBA00022630"/>
    </source>
</evidence>
<dbReference type="SUPFAM" id="SSF56425">
    <property type="entry name" value="Succinate dehydrogenase/fumarate reductase flavoprotein, catalytic domain"/>
    <property type="match status" value="1"/>
</dbReference>
<evidence type="ECO:0000313" key="6">
    <source>
        <dbReference type="EMBL" id="HEG92505.1"/>
    </source>
</evidence>
<dbReference type="InterPro" id="IPR036188">
    <property type="entry name" value="FAD/NAD-bd_sf"/>
</dbReference>
<dbReference type="InterPro" id="IPR050315">
    <property type="entry name" value="FAD-oxidoreductase_2"/>
</dbReference>
<name>A0A831TCG6_9BACT</name>
<keyword evidence="2" id="KW-0285">Flavoprotein</keyword>